<gene>
    <name evidence="3" type="ordered locus">Mpet_2456</name>
</gene>
<dbReference type="NCBIfam" id="TIGR02537">
    <property type="entry name" value="arch_flag_Nterm"/>
    <property type="match status" value="1"/>
</dbReference>
<keyword evidence="4" id="KW-1185">Reference proteome</keyword>
<dbReference type="RefSeq" id="WP_013330377.1">
    <property type="nucleotide sequence ID" value="NC_014507.1"/>
</dbReference>
<dbReference type="AlphaFoldDB" id="E1REF7"/>
<dbReference type="HOGENOM" id="CLU_103618_0_0_2"/>
<proteinExistence type="predicted"/>
<dbReference type="eggNOG" id="arCOG02421">
    <property type="taxonomic scope" value="Archaea"/>
</dbReference>
<feature type="domain" description="Archaeal Type IV pilin N-terminal" evidence="2">
    <location>
        <begin position="12"/>
        <end position="83"/>
    </location>
</feature>
<evidence type="ECO:0000313" key="3">
    <source>
        <dbReference type="EMBL" id="ADN37200.1"/>
    </source>
</evidence>
<accession>E1REF7</accession>
<name>E1REF7_METP4</name>
<keyword evidence="1" id="KW-1133">Transmembrane helix</keyword>
<dbReference type="InterPro" id="IPR013373">
    <property type="entry name" value="Flagellin/pilin_N_arc"/>
</dbReference>
<keyword evidence="1" id="KW-0812">Transmembrane</keyword>
<organism evidence="3 4">
    <name type="scientific">Methanolacinia petrolearia (strain DSM 11571 / OCM 486 / SEBR 4847)</name>
    <name type="common">Methanoplanus petrolearius</name>
    <dbReference type="NCBI Taxonomy" id="679926"/>
    <lineage>
        <taxon>Archaea</taxon>
        <taxon>Methanobacteriati</taxon>
        <taxon>Methanobacteriota</taxon>
        <taxon>Stenosarchaea group</taxon>
        <taxon>Methanomicrobia</taxon>
        <taxon>Methanomicrobiales</taxon>
        <taxon>Methanomicrobiaceae</taxon>
        <taxon>Methanolacinia</taxon>
    </lineage>
</organism>
<dbReference type="Proteomes" id="UP000006565">
    <property type="component" value="Chromosome"/>
</dbReference>
<protein>
    <recommendedName>
        <fullName evidence="2">Archaeal Type IV pilin N-terminal domain-containing protein</fullName>
    </recommendedName>
</protein>
<keyword evidence="1" id="KW-0472">Membrane</keyword>
<dbReference type="STRING" id="679926.Mpet_2456"/>
<evidence type="ECO:0000256" key="1">
    <source>
        <dbReference type="SAM" id="Phobius"/>
    </source>
</evidence>
<dbReference type="EMBL" id="CP002117">
    <property type="protein sequence ID" value="ADN37200.1"/>
    <property type="molecule type" value="Genomic_DNA"/>
</dbReference>
<reference evidence="3 4" key="1">
    <citation type="journal article" date="2010" name="Stand. Genomic Sci.">
        <title>Complete genome sequence of Methanoplanus petrolearius type strain (SEBR 4847).</title>
        <authorList>
            <person name="Brambilla E."/>
            <person name="Djao O.D."/>
            <person name="Daligault H."/>
            <person name="Lapidus A."/>
            <person name="Lucas S."/>
            <person name="Hammon N."/>
            <person name="Nolan M."/>
            <person name="Tice H."/>
            <person name="Cheng J.F."/>
            <person name="Han C."/>
            <person name="Tapia R."/>
            <person name="Goodwin L."/>
            <person name="Pitluck S."/>
            <person name="Liolios K."/>
            <person name="Ivanova N."/>
            <person name="Mavromatis K."/>
            <person name="Mikhailova N."/>
            <person name="Pati A."/>
            <person name="Chen A."/>
            <person name="Palaniappan K."/>
            <person name="Land M."/>
            <person name="Hauser L."/>
            <person name="Chang Y.J."/>
            <person name="Jeffries C.D."/>
            <person name="Rohde M."/>
            <person name="Spring S."/>
            <person name="Sikorski J."/>
            <person name="Goker M."/>
            <person name="Woyke T."/>
            <person name="Bristow J."/>
            <person name="Eisen J.A."/>
            <person name="Markowitz V."/>
            <person name="Hugenholtz P."/>
            <person name="Kyrpides N.C."/>
            <person name="Klenk H.P."/>
        </authorList>
    </citation>
    <scope>NUCLEOTIDE SEQUENCE [LARGE SCALE GENOMIC DNA]</scope>
    <source>
        <strain evidence="4">DSM 11571 / OCM 486 / SEBR 4847</strain>
    </source>
</reference>
<dbReference type="Pfam" id="PF07790">
    <property type="entry name" value="Pilin_N"/>
    <property type="match status" value="1"/>
</dbReference>
<evidence type="ECO:0000313" key="4">
    <source>
        <dbReference type="Proteomes" id="UP000006565"/>
    </source>
</evidence>
<dbReference type="KEGG" id="mpi:Mpet_2456"/>
<sequence precursor="true">MRSIITNYRNHEAVSPVIGIMLMLVVTIIIAAVVSAFGSGLVDSQSKALQAKIGATFSVSQGMTITHDGGDAIPLDDLIFITNNGDGFGPNAQKVTTQQIDLNLITDKEGNPVFSTNSIGGKSSFNPGDTLYITPYNCTCSLLQYSVSAPLFENVGDSHCMSEGVWDWENYPTTYEGNSCDALWKLCFRNPDNVGKVFIFKASDRDGNIISTCEVKITS</sequence>
<evidence type="ECO:0000259" key="2">
    <source>
        <dbReference type="Pfam" id="PF07790"/>
    </source>
</evidence>
<dbReference type="OrthoDB" id="112390at2157"/>
<dbReference type="InterPro" id="IPR012859">
    <property type="entry name" value="Pilin_N_archaeal"/>
</dbReference>
<dbReference type="GeneID" id="25395025"/>
<feature type="transmembrane region" description="Helical" evidence="1">
    <location>
        <begin position="20"/>
        <end position="42"/>
    </location>
</feature>